<dbReference type="AlphaFoldDB" id="A0A1E7YQV2"/>
<evidence type="ECO:0000313" key="2">
    <source>
        <dbReference type="Proteomes" id="UP000175616"/>
    </source>
</evidence>
<sequence>MRFLTEAERQHLRERLAQHGASINVEADERGFEHDGHLVFEALHVLADGIPERLYALLHPASPKGLARTQTWEADPGRTLLFFQKIAEAGAGAVES</sequence>
<proteinExistence type="predicted"/>
<reference evidence="1 2" key="1">
    <citation type="submission" date="2016-06" db="EMBL/GenBank/DDBJ databases">
        <title>Gene turnover analysis identifies the evolutionary adaptation of the extremophile Acidithiobacillus caldus.</title>
        <authorList>
            <person name="Zhang X."/>
        </authorList>
    </citation>
    <scope>NUCLEOTIDE SEQUENCE [LARGE SCALE GENOMIC DNA]</scope>
    <source>
        <strain evidence="1 2">DX</strain>
    </source>
</reference>
<gene>
    <name evidence="1" type="ORF">BAE27_02065</name>
</gene>
<organism evidence="1 2">
    <name type="scientific">Acidithiobacillus caldus</name>
    <dbReference type="NCBI Taxonomy" id="33059"/>
    <lineage>
        <taxon>Bacteria</taxon>
        <taxon>Pseudomonadati</taxon>
        <taxon>Pseudomonadota</taxon>
        <taxon>Acidithiobacillia</taxon>
        <taxon>Acidithiobacillales</taxon>
        <taxon>Acidithiobacillaceae</taxon>
        <taxon>Acidithiobacillus</taxon>
    </lineage>
</organism>
<evidence type="ECO:0000313" key="1">
    <source>
        <dbReference type="EMBL" id="OFC38466.1"/>
    </source>
</evidence>
<protein>
    <submittedName>
        <fullName evidence="1">Uncharacterized protein</fullName>
    </submittedName>
</protein>
<dbReference type="Proteomes" id="UP000175616">
    <property type="component" value="Unassembled WGS sequence"/>
</dbReference>
<name>A0A1E7YQV2_9PROT</name>
<dbReference type="RefSeq" id="WP_070114729.1">
    <property type="nucleotide sequence ID" value="NZ_LZYE01000035.1"/>
</dbReference>
<comment type="caution">
    <text evidence="1">The sequence shown here is derived from an EMBL/GenBank/DDBJ whole genome shotgun (WGS) entry which is preliminary data.</text>
</comment>
<accession>A0A1E7YQV2</accession>
<dbReference type="EMBL" id="LZYE01000035">
    <property type="protein sequence ID" value="OFC38466.1"/>
    <property type="molecule type" value="Genomic_DNA"/>
</dbReference>